<proteinExistence type="predicted"/>
<evidence type="ECO:0000313" key="3">
    <source>
        <dbReference type="Proteomes" id="UP000271590"/>
    </source>
</evidence>
<gene>
    <name evidence="2" type="ORF">EH244_08085</name>
</gene>
<dbReference type="PANTHER" id="PTHR39441">
    <property type="entry name" value="DUF2252 DOMAIN-CONTAINING PROTEIN"/>
    <property type="match status" value="1"/>
</dbReference>
<organism evidence="2 3">
    <name type="scientific">Variovorax beijingensis</name>
    <dbReference type="NCBI Taxonomy" id="2496117"/>
    <lineage>
        <taxon>Bacteria</taxon>
        <taxon>Pseudomonadati</taxon>
        <taxon>Pseudomonadota</taxon>
        <taxon>Betaproteobacteria</taxon>
        <taxon>Burkholderiales</taxon>
        <taxon>Comamonadaceae</taxon>
        <taxon>Variovorax</taxon>
    </lineage>
</organism>
<evidence type="ECO:0000313" key="2">
    <source>
        <dbReference type="EMBL" id="RRH90688.1"/>
    </source>
</evidence>
<dbReference type="RefSeq" id="WP_124957878.1">
    <property type="nucleotide sequence ID" value="NZ_RQXU01000003.1"/>
</dbReference>
<dbReference type="Pfam" id="PF10009">
    <property type="entry name" value="DUF2252"/>
    <property type="match status" value="1"/>
</dbReference>
<dbReference type="AlphaFoldDB" id="A0A3P3EZC3"/>
<dbReference type="InterPro" id="IPR018721">
    <property type="entry name" value="DUF2252"/>
</dbReference>
<feature type="region of interest" description="Disordered" evidence="1">
    <location>
        <begin position="1"/>
        <end position="23"/>
    </location>
</feature>
<sequence>MKPEPRAPDAKASPADRRAFGRAQRAHCALDQWADAPKPDAAGRDPLGWLKASNRGRVPELVPVRHGRMLATPFTFYRGAASLMANDLARLPHSGIATQLCGDAHLANFGFFASPERSLVFDINDFDETLQGPFDWDVRRLATSFVVAARDLGFKPRVGRDAVRQMAEAYRDRMRRFARMDTLDAWYARLTSQTLLKLGAEDATELAVIKKARRSTSRVFAEEATEMVQGRLMVRDRPPFVYHDAKATAREIGRFRAGLPAFLAQYRTSLTPERQRLFDRYELHDVAVLTPGVGSVGRRCFLLLLVADQIHPLFLQCKEAGESVLEAHLGPAPGSGSPGQRVVQGQRLAQAASDVFLGWAEAQGGRGFYVRQLRDMKASYKLEDFKPVDLAEFAEACGYSLARAHAKGGDAWSIAGYLGRSRTFNTALADFAEAYADINQADWRQLKKAVASGKVAAVEAASTDS</sequence>
<dbReference type="PANTHER" id="PTHR39441:SF1">
    <property type="entry name" value="DUF2252 DOMAIN-CONTAINING PROTEIN"/>
    <property type="match status" value="1"/>
</dbReference>
<evidence type="ECO:0000256" key="1">
    <source>
        <dbReference type="SAM" id="MobiDB-lite"/>
    </source>
</evidence>
<feature type="compositionally biased region" description="Basic and acidic residues" evidence="1">
    <location>
        <begin position="1"/>
        <end position="19"/>
    </location>
</feature>
<name>A0A3P3EZC3_9BURK</name>
<reference evidence="2 3" key="1">
    <citation type="submission" date="2018-11" db="EMBL/GenBank/DDBJ databases">
        <title>The genome of Variovorax sp T529.</title>
        <authorList>
            <person name="Gao J."/>
        </authorList>
    </citation>
    <scope>NUCLEOTIDE SEQUENCE [LARGE SCALE GENOMIC DNA]</scope>
    <source>
        <strain evidence="2 3">T529</strain>
    </source>
</reference>
<comment type="caution">
    <text evidence="2">The sequence shown here is derived from an EMBL/GenBank/DDBJ whole genome shotgun (WGS) entry which is preliminary data.</text>
</comment>
<dbReference type="EMBL" id="RQXU01000003">
    <property type="protein sequence ID" value="RRH90688.1"/>
    <property type="molecule type" value="Genomic_DNA"/>
</dbReference>
<accession>A0A3P3EZC3</accession>
<dbReference type="Proteomes" id="UP000271590">
    <property type="component" value="Unassembled WGS sequence"/>
</dbReference>
<protein>
    <submittedName>
        <fullName evidence="2">DUF2252 domain-containing protein</fullName>
    </submittedName>
</protein>